<dbReference type="RefSeq" id="WP_172244126.1">
    <property type="nucleotide sequence ID" value="NZ_BMDD01000003.1"/>
</dbReference>
<protein>
    <recommendedName>
        <fullName evidence="4">DUF805 domain-containing protein</fullName>
    </recommendedName>
</protein>
<keyword evidence="3" id="KW-1185">Reference proteome</keyword>
<keyword evidence="1" id="KW-0812">Transmembrane</keyword>
<dbReference type="Proteomes" id="UP000605427">
    <property type="component" value="Unassembled WGS sequence"/>
</dbReference>
<accession>A0ABQ1ZU88</accession>
<comment type="caution">
    <text evidence="2">The sequence shown here is derived from an EMBL/GenBank/DDBJ whole genome shotgun (WGS) entry which is preliminary data.</text>
</comment>
<name>A0ABQ1ZU88_9BACL</name>
<feature type="transmembrane region" description="Helical" evidence="1">
    <location>
        <begin position="77"/>
        <end position="97"/>
    </location>
</feature>
<evidence type="ECO:0008006" key="4">
    <source>
        <dbReference type="Google" id="ProtNLM"/>
    </source>
</evidence>
<proteinExistence type="predicted"/>
<gene>
    <name evidence="2" type="ORF">GCM10007362_26380</name>
</gene>
<feature type="transmembrane region" description="Helical" evidence="1">
    <location>
        <begin position="109"/>
        <end position="132"/>
    </location>
</feature>
<reference evidence="3" key="1">
    <citation type="journal article" date="2019" name="Int. J. Syst. Evol. Microbiol.">
        <title>The Global Catalogue of Microorganisms (GCM) 10K type strain sequencing project: providing services to taxonomists for standard genome sequencing and annotation.</title>
        <authorList>
            <consortium name="The Broad Institute Genomics Platform"/>
            <consortium name="The Broad Institute Genome Sequencing Center for Infectious Disease"/>
            <person name="Wu L."/>
            <person name="Ma J."/>
        </authorList>
    </citation>
    <scope>NUCLEOTIDE SEQUENCE [LARGE SCALE GENOMIC DNA]</scope>
    <source>
        <strain evidence="3">CCM 8702</strain>
    </source>
</reference>
<dbReference type="EMBL" id="BMDD01000003">
    <property type="protein sequence ID" value="GGH79497.1"/>
    <property type="molecule type" value="Genomic_DNA"/>
</dbReference>
<evidence type="ECO:0000313" key="2">
    <source>
        <dbReference type="EMBL" id="GGH79497.1"/>
    </source>
</evidence>
<keyword evidence="1" id="KW-1133">Transmembrane helix</keyword>
<feature type="transmembrane region" description="Helical" evidence="1">
    <location>
        <begin position="46"/>
        <end position="65"/>
    </location>
</feature>
<organism evidence="2 3">
    <name type="scientific">Saccharibacillus endophyticus</name>
    <dbReference type="NCBI Taxonomy" id="2060666"/>
    <lineage>
        <taxon>Bacteria</taxon>
        <taxon>Bacillati</taxon>
        <taxon>Bacillota</taxon>
        <taxon>Bacilli</taxon>
        <taxon>Bacillales</taxon>
        <taxon>Paenibacillaceae</taxon>
        <taxon>Saccharibacillus</taxon>
    </lineage>
</organism>
<evidence type="ECO:0000313" key="3">
    <source>
        <dbReference type="Proteomes" id="UP000605427"/>
    </source>
</evidence>
<sequence length="144" mass="16451">MKYFAKMNVFALLACIPLVVFAQLEVNVYRISRVTGLDLDIIVKAPWIAFLIAAVLGLILFPFYIRKHLGRHSVDGWLLILWIPYFFLFAGTIGRLLPVMHAGEDPGPGTGMLLLMVMFFYPIYVLMTLMFAQFKWDFGVEADQ</sequence>
<evidence type="ECO:0000256" key="1">
    <source>
        <dbReference type="SAM" id="Phobius"/>
    </source>
</evidence>
<keyword evidence="1" id="KW-0472">Membrane</keyword>